<evidence type="ECO:0000313" key="2">
    <source>
        <dbReference type="Proteomes" id="UP000264036"/>
    </source>
</evidence>
<protein>
    <submittedName>
        <fullName evidence="1">DUF192 domain-containing protein</fullName>
    </submittedName>
</protein>
<sequence length="110" mass="12659">MRLSSTYTLITFDCFFQRLVGLMGRKVIHPRHVFHFVPCNSVHTFGMTVPLTVIFLDKQSRVLHFIDYLAPARVAWYWPARSVLELRAGSITSNRQARELVALLLPMNVA</sequence>
<dbReference type="EMBL" id="DOEK01000005">
    <property type="protein sequence ID" value="HBP28437.1"/>
    <property type="molecule type" value="Genomic_DNA"/>
</dbReference>
<dbReference type="InterPro" id="IPR003795">
    <property type="entry name" value="DUF192"/>
</dbReference>
<dbReference type="AlphaFoldDB" id="A0A356LBT5"/>
<dbReference type="InterPro" id="IPR038695">
    <property type="entry name" value="Saro_0823-like_sf"/>
</dbReference>
<organism evidence="1 2">
    <name type="scientific">Advenella kashmirensis</name>
    <dbReference type="NCBI Taxonomy" id="310575"/>
    <lineage>
        <taxon>Bacteria</taxon>
        <taxon>Pseudomonadati</taxon>
        <taxon>Pseudomonadota</taxon>
        <taxon>Betaproteobacteria</taxon>
        <taxon>Burkholderiales</taxon>
        <taxon>Alcaligenaceae</taxon>
    </lineage>
</organism>
<proteinExistence type="predicted"/>
<name>A0A356LBT5_9BURK</name>
<dbReference type="Gene3D" id="2.60.120.1140">
    <property type="entry name" value="Protein of unknown function DUF192"/>
    <property type="match status" value="1"/>
</dbReference>
<comment type="caution">
    <text evidence="1">The sequence shown here is derived from an EMBL/GenBank/DDBJ whole genome shotgun (WGS) entry which is preliminary data.</text>
</comment>
<evidence type="ECO:0000313" key="1">
    <source>
        <dbReference type="EMBL" id="HBP28437.1"/>
    </source>
</evidence>
<gene>
    <name evidence="1" type="ORF">DD666_03350</name>
</gene>
<dbReference type="Pfam" id="PF02643">
    <property type="entry name" value="DUF192"/>
    <property type="match status" value="1"/>
</dbReference>
<reference evidence="1 2" key="1">
    <citation type="journal article" date="2018" name="Nat. Biotechnol.">
        <title>A standardized bacterial taxonomy based on genome phylogeny substantially revises the tree of life.</title>
        <authorList>
            <person name="Parks D.H."/>
            <person name="Chuvochina M."/>
            <person name="Waite D.W."/>
            <person name="Rinke C."/>
            <person name="Skarshewski A."/>
            <person name="Chaumeil P.A."/>
            <person name="Hugenholtz P."/>
        </authorList>
    </citation>
    <scope>NUCLEOTIDE SEQUENCE [LARGE SCALE GENOMIC DNA]</scope>
    <source>
        <strain evidence="1">UBA10707</strain>
    </source>
</reference>
<dbReference type="Proteomes" id="UP000264036">
    <property type="component" value="Unassembled WGS sequence"/>
</dbReference>
<accession>A0A356LBT5</accession>